<dbReference type="AlphaFoldDB" id="A0AAE3AFR0"/>
<dbReference type="Proteomes" id="UP001199319">
    <property type="component" value="Unassembled WGS sequence"/>
</dbReference>
<accession>A0AAE3AFR0</accession>
<evidence type="ECO:0000313" key="3">
    <source>
        <dbReference type="Proteomes" id="UP001199319"/>
    </source>
</evidence>
<dbReference type="EMBL" id="JAJEPW010000040">
    <property type="protein sequence ID" value="MCC2130228.1"/>
    <property type="molecule type" value="Genomic_DNA"/>
</dbReference>
<evidence type="ECO:0000256" key="1">
    <source>
        <dbReference type="SAM" id="SignalP"/>
    </source>
</evidence>
<reference evidence="2" key="1">
    <citation type="submission" date="2021-10" db="EMBL/GenBank/DDBJ databases">
        <title>Anaerobic single-cell dispensing facilitates the cultivation of human gut bacteria.</title>
        <authorList>
            <person name="Afrizal A."/>
        </authorList>
    </citation>
    <scope>NUCLEOTIDE SEQUENCE</scope>
    <source>
        <strain evidence="2">CLA-AA-H272</strain>
    </source>
</reference>
<organism evidence="2 3">
    <name type="scientific">Brotocaccenecus cirricatena</name>
    <dbReference type="NCBI Taxonomy" id="3064195"/>
    <lineage>
        <taxon>Bacteria</taxon>
        <taxon>Bacillati</taxon>
        <taxon>Bacillota</taxon>
        <taxon>Clostridia</taxon>
        <taxon>Eubacteriales</taxon>
        <taxon>Oscillospiraceae</taxon>
        <taxon>Brotocaccenecus</taxon>
    </lineage>
</organism>
<feature type="chain" id="PRO_5042016596" evidence="1">
    <location>
        <begin position="27"/>
        <end position="140"/>
    </location>
</feature>
<keyword evidence="3" id="KW-1185">Reference proteome</keyword>
<evidence type="ECO:0000313" key="2">
    <source>
        <dbReference type="EMBL" id="MCC2130228.1"/>
    </source>
</evidence>
<feature type="signal peptide" evidence="1">
    <location>
        <begin position="1"/>
        <end position="26"/>
    </location>
</feature>
<keyword evidence="1" id="KW-0732">Signal</keyword>
<sequence length="140" mass="15732">MKNKYVVAMTGLVAALLLLGATTVFAAMSPNYATNSHEDMSIYYYGYVQCQPSYVENGNHAARGYIRYWRYDLQGNIVNDTGRLYTAYGNGPNDGRILSRSHTYTDSIIPNPHKTQFRYGFDWVPHGSGIWPVNAPPVVE</sequence>
<name>A0AAE3AFR0_9FIRM</name>
<dbReference type="RefSeq" id="WP_302929444.1">
    <property type="nucleotide sequence ID" value="NZ_JAJEPW010000040.1"/>
</dbReference>
<gene>
    <name evidence="2" type="ORF">LKD37_12030</name>
</gene>
<proteinExistence type="predicted"/>
<comment type="caution">
    <text evidence="2">The sequence shown here is derived from an EMBL/GenBank/DDBJ whole genome shotgun (WGS) entry which is preliminary data.</text>
</comment>
<protein>
    <submittedName>
        <fullName evidence="2">Uncharacterized protein</fullName>
    </submittedName>
</protein>